<protein>
    <submittedName>
        <fullName evidence="1">Uncharacterized protein</fullName>
    </submittedName>
</protein>
<reference evidence="1 2" key="1">
    <citation type="submission" date="2020-10" db="EMBL/GenBank/DDBJ databases">
        <title>Myceligenerans pegani sp. nov., an endophytic actinomycete isolated from Peganum harmala L. in Xinjiang, China.</title>
        <authorList>
            <person name="Xin L."/>
        </authorList>
    </citation>
    <scope>NUCLEOTIDE SEQUENCE [LARGE SCALE GENOMIC DNA]</scope>
    <source>
        <strain evidence="1 2">TRM65318</strain>
    </source>
</reference>
<comment type="caution">
    <text evidence="1">The sequence shown here is derived from an EMBL/GenBank/DDBJ whole genome shotgun (WGS) entry which is preliminary data.</text>
</comment>
<keyword evidence="2" id="KW-1185">Reference proteome</keyword>
<dbReference type="EMBL" id="JADAQT010000089">
    <property type="protein sequence ID" value="MBE1876821.1"/>
    <property type="molecule type" value="Genomic_DNA"/>
</dbReference>
<accession>A0ABR9N0L2</accession>
<evidence type="ECO:0000313" key="2">
    <source>
        <dbReference type="Proteomes" id="UP000625527"/>
    </source>
</evidence>
<sequence>MNDATPNPAPDLEDRAIELTGFEILTLLSLGTDDPGAEGTRKALHLPEIAKDSPLLSAGISSLVVRKLAVPDEGRQQLTPQGKVLALTAIMNQATEWIEASGGAGESANAAVLLRSPAGSALIEPKPYGIWQALPLPGERALTDLAADYVKAAFNNAAERPFAGTVRLLESTGTTTRAAAIRIDEKNTWEFTSGTPDAMPEPVVIAADPTFQVVAKGLAA</sequence>
<dbReference type="Proteomes" id="UP000625527">
    <property type="component" value="Unassembled WGS sequence"/>
</dbReference>
<name>A0ABR9N0L2_9MICO</name>
<gene>
    <name evidence="1" type="ORF">IHE71_14070</name>
</gene>
<dbReference type="RefSeq" id="WP_192863378.1">
    <property type="nucleotide sequence ID" value="NZ_JADAQT010000089.1"/>
</dbReference>
<evidence type="ECO:0000313" key="1">
    <source>
        <dbReference type="EMBL" id="MBE1876821.1"/>
    </source>
</evidence>
<proteinExistence type="predicted"/>
<organism evidence="1 2">
    <name type="scientific">Myceligenerans pegani</name>
    <dbReference type="NCBI Taxonomy" id="2776917"/>
    <lineage>
        <taxon>Bacteria</taxon>
        <taxon>Bacillati</taxon>
        <taxon>Actinomycetota</taxon>
        <taxon>Actinomycetes</taxon>
        <taxon>Micrococcales</taxon>
        <taxon>Promicromonosporaceae</taxon>
        <taxon>Myceligenerans</taxon>
    </lineage>
</organism>